<feature type="region of interest" description="Disordered" evidence="1">
    <location>
        <begin position="30"/>
        <end position="49"/>
    </location>
</feature>
<comment type="caution">
    <text evidence="2">The sequence shown here is derived from an EMBL/GenBank/DDBJ whole genome shotgun (WGS) entry which is preliminary data.</text>
</comment>
<dbReference type="EMBL" id="ANMG01000060">
    <property type="protein sequence ID" value="EMD24219.1"/>
    <property type="molecule type" value="Genomic_DNA"/>
</dbReference>
<name>M2NPN1_9PSEU</name>
<protein>
    <submittedName>
        <fullName evidence="2">Uncharacterized protein</fullName>
    </submittedName>
</protein>
<accession>M2NPN1</accession>
<proteinExistence type="predicted"/>
<feature type="compositionally biased region" description="Basic and acidic residues" evidence="1">
    <location>
        <begin position="38"/>
        <end position="49"/>
    </location>
</feature>
<reference evidence="2 3" key="1">
    <citation type="submission" date="2012-10" db="EMBL/GenBank/DDBJ databases">
        <title>Genome assembly of Amycolatopsis azurea DSM 43854.</title>
        <authorList>
            <person name="Khatri I."/>
            <person name="Kaur I."/>
            <person name="Subramanian S."/>
            <person name="Mayilraj S."/>
        </authorList>
    </citation>
    <scope>NUCLEOTIDE SEQUENCE [LARGE SCALE GENOMIC DNA]</scope>
    <source>
        <strain evidence="2 3">DSM 43854</strain>
    </source>
</reference>
<evidence type="ECO:0000313" key="3">
    <source>
        <dbReference type="Proteomes" id="UP000014137"/>
    </source>
</evidence>
<gene>
    <name evidence="2" type="ORF">C791_6297</name>
</gene>
<dbReference type="PATRIC" id="fig|1238180.3.peg.6048"/>
<sequence length="49" mass="5605">MGALREALATYREIRHPAAERVEARLAKLLTQSTDQHISPHQETEPREP</sequence>
<organism evidence="2 3">
    <name type="scientific">Amycolatopsis azurea DSM 43854</name>
    <dbReference type="NCBI Taxonomy" id="1238180"/>
    <lineage>
        <taxon>Bacteria</taxon>
        <taxon>Bacillati</taxon>
        <taxon>Actinomycetota</taxon>
        <taxon>Actinomycetes</taxon>
        <taxon>Pseudonocardiales</taxon>
        <taxon>Pseudonocardiaceae</taxon>
        <taxon>Amycolatopsis</taxon>
    </lineage>
</organism>
<dbReference type="AlphaFoldDB" id="M2NPN1"/>
<evidence type="ECO:0000256" key="1">
    <source>
        <dbReference type="SAM" id="MobiDB-lite"/>
    </source>
</evidence>
<dbReference type="Proteomes" id="UP000014137">
    <property type="component" value="Unassembled WGS sequence"/>
</dbReference>
<evidence type="ECO:0000313" key="2">
    <source>
        <dbReference type="EMBL" id="EMD24219.1"/>
    </source>
</evidence>